<gene>
    <name evidence="2" type="ordered locus">SRM_01096</name>
</gene>
<name>D5H7L2_SALRM</name>
<feature type="region of interest" description="Disordered" evidence="1">
    <location>
        <begin position="1"/>
        <end position="66"/>
    </location>
</feature>
<dbReference type="EMBL" id="FP565814">
    <property type="protein sequence ID" value="CBH24017.1"/>
    <property type="molecule type" value="Genomic_DNA"/>
</dbReference>
<accession>D5H7L2</accession>
<organism evidence="2 3">
    <name type="scientific">Salinibacter ruber (strain M8)</name>
    <dbReference type="NCBI Taxonomy" id="761659"/>
    <lineage>
        <taxon>Bacteria</taxon>
        <taxon>Pseudomonadati</taxon>
        <taxon>Rhodothermota</taxon>
        <taxon>Rhodothermia</taxon>
        <taxon>Rhodothermales</taxon>
        <taxon>Salinibacteraceae</taxon>
        <taxon>Salinibacter</taxon>
    </lineage>
</organism>
<sequence>METPQVPSWAPPPLLFHNATSCMSTEAHERQTGSTAAEDEQEADPEQFSGRSLLLADEDEAPSEVPNPDVEALRALVAEADCQCAPYQSVAVAAVQILEKALRYERQAASAALSLGQQEKMRSMVETAEQAVSVLRDTLTAQGHKVMHLCTEKSPVGPASAADDAGQPWWFTLSNALEVLEQGTDQMTSLTTGQSPGSAARELSQLTAQLLRSHHDALLLEAEEWIS</sequence>
<dbReference type="AlphaFoldDB" id="D5H7L2"/>
<dbReference type="KEGG" id="srm:SRM_01096"/>
<evidence type="ECO:0000256" key="1">
    <source>
        <dbReference type="SAM" id="MobiDB-lite"/>
    </source>
</evidence>
<dbReference type="Proteomes" id="UP000000933">
    <property type="component" value="Chromosome"/>
</dbReference>
<proteinExistence type="predicted"/>
<evidence type="ECO:0000313" key="3">
    <source>
        <dbReference type="Proteomes" id="UP000000933"/>
    </source>
</evidence>
<evidence type="ECO:0000313" key="2">
    <source>
        <dbReference type="EMBL" id="CBH24017.1"/>
    </source>
</evidence>
<protein>
    <submittedName>
        <fullName evidence="2">Uncharacterized protein</fullName>
    </submittedName>
</protein>
<dbReference type="HOGENOM" id="CLU_1219022_0_0_10"/>
<reference evidence="2 3" key="1">
    <citation type="journal article" date="2010" name="ISME J.">
        <title>Fine-scale evolution: genomic, phenotypic and ecological differentiation in two coexisting Salinibacter ruber strains.</title>
        <authorList>
            <person name="Pena A."/>
            <person name="Teeling H."/>
            <person name="Huerta-Cepas J."/>
            <person name="Santos F."/>
            <person name="Yarza P."/>
            <person name="Brito-Echeverria J."/>
            <person name="Lucio M."/>
            <person name="Schmitt-Kopplin P."/>
            <person name="Meseguer I."/>
            <person name="Schenowitz C."/>
            <person name="Dossat C."/>
            <person name="Barbe V."/>
            <person name="Dopazo J."/>
            <person name="Rossello-Mora R."/>
            <person name="Schuler M."/>
            <person name="Glockner F.O."/>
            <person name="Amann R."/>
            <person name="Gabaldon T."/>
            <person name="Anton J."/>
        </authorList>
    </citation>
    <scope>NUCLEOTIDE SEQUENCE [LARGE SCALE GENOMIC DNA]</scope>
    <source>
        <strain evidence="2 3">M8</strain>
    </source>
</reference>
<reference evidence="3" key="2">
    <citation type="submission" date="2010-04" db="EMBL/GenBank/DDBJ databases">
        <title>Genome sequence of Salinibacter ruber M8.</title>
        <authorList>
            <consortium name="Genoscope"/>
        </authorList>
    </citation>
    <scope>NUCLEOTIDE SEQUENCE [LARGE SCALE GENOMIC DNA]</scope>
    <source>
        <strain evidence="3">M8</strain>
    </source>
</reference>